<sequence length="153" mass="16228">MTLRADSYGSVEAVRALTRHLLDGAATFSATTRPTLAEVEGMIDRWSAVLNVDLINREVTVPVAADSPARLVCDQWVIRQAAAEVELTQRGTGWNADEGSRIQALRMDTGEAVASSVAAALRKAGLLAHGNARDGLSFTGTSVAVFTRGQFDA</sequence>
<reference evidence="1" key="1">
    <citation type="submission" date="2016-01" db="EMBL/GenBank/DDBJ databases">
        <authorList>
            <person name="Mcilroy J.S."/>
            <person name="Karst M S."/>
            <person name="Albertsen M."/>
        </authorList>
    </citation>
    <scope>NUCLEOTIDE SEQUENCE</scope>
    <source>
        <strain evidence="1">Cfx-K</strain>
        <plasmid evidence="1">III</plasmid>
    </source>
</reference>
<dbReference type="EMBL" id="LN890657">
    <property type="protein sequence ID" value="CUS06433.1"/>
    <property type="molecule type" value="Genomic_DNA"/>
</dbReference>
<evidence type="ECO:0000313" key="1">
    <source>
        <dbReference type="EMBL" id="CUS06433.1"/>
    </source>
</evidence>
<protein>
    <submittedName>
        <fullName evidence="1">Uncharacterized protein</fullName>
    </submittedName>
</protein>
<keyword evidence="2" id="KW-1185">Reference proteome</keyword>
<keyword evidence="1" id="KW-0614">Plasmid</keyword>
<dbReference type="Proteomes" id="UP000215027">
    <property type="component" value="Plasmid III"/>
</dbReference>
<proteinExistence type="predicted"/>
<evidence type="ECO:0000313" key="2">
    <source>
        <dbReference type="Proteomes" id="UP000215027"/>
    </source>
</evidence>
<geneLocation type="plasmid" evidence="1 2">
    <name>III</name>
</geneLocation>
<gene>
    <name evidence="1" type="ORF">CFX0092_P0033</name>
</gene>
<dbReference type="RefSeq" id="WP_095045727.1">
    <property type="nucleotide sequence ID" value="NZ_LN890657.1"/>
</dbReference>
<name>A0A161KBJ0_9CHLR</name>
<organism evidence="1 2">
    <name type="scientific">Candidatus Promineifilum breve</name>
    <dbReference type="NCBI Taxonomy" id="1806508"/>
    <lineage>
        <taxon>Bacteria</taxon>
        <taxon>Bacillati</taxon>
        <taxon>Chloroflexota</taxon>
        <taxon>Ardenticatenia</taxon>
        <taxon>Candidatus Promineifilales</taxon>
        <taxon>Candidatus Promineifilaceae</taxon>
        <taxon>Candidatus Promineifilum</taxon>
    </lineage>
</organism>
<accession>A0A161KBJ0</accession>
<dbReference type="KEGG" id="pbf:CFX0092_P0033"/>
<dbReference type="AlphaFoldDB" id="A0A161KBJ0"/>